<dbReference type="EMBL" id="QOZG01000012">
    <property type="protein sequence ID" value="RCS21905.1"/>
    <property type="molecule type" value="Genomic_DNA"/>
</dbReference>
<dbReference type="PROSITE" id="PS50110">
    <property type="entry name" value="RESPONSE_REGULATORY"/>
    <property type="match status" value="1"/>
</dbReference>
<dbReference type="GO" id="GO:0000160">
    <property type="term" value="P:phosphorelay signal transduction system"/>
    <property type="evidence" value="ECO:0007669"/>
    <property type="project" value="InterPro"/>
</dbReference>
<dbReference type="InterPro" id="IPR050595">
    <property type="entry name" value="Bact_response_regulator"/>
</dbReference>
<evidence type="ECO:0000256" key="1">
    <source>
        <dbReference type="ARBA" id="ARBA00022553"/>
    </source>
</evidence>
<dbReference type="RefSeq" id="WP_114442455.1">
    <property type="nucleotide sequence ID" value="NZ_QOZG01000012.1"/>
</dbReference>
<organism evidence="4 5">
    <name type="scientific">Phyllobacterium salinisoli</name>
    <dbReference type="NCBI Taxonomy" id="1899321"/>
    <lineage>
        <taxon>Bacteria</taxon>
        <taxon>Pseudomonadati</taxon>
        <taxon>Pseudomonadota</taxon>
        <taxon>Alphaproteobacteria</taxon>
        <taxon>Hyphomicrobiales</taxon>
        <taxon>Phyllobacteriaceae</taxon>
        <taxon>Phyllobacterium</taxon>
    </lineage>
</organism>
<dbReference type="PANTHER" id="PTHR44591:SF25">
    <property type="entry name" value="CHEMOTAXIS TWO-COMPONENT RESPONSE REGULATOR"/>
    <property type="match status" value="1"/>
</dbReference>
<sequence>MDVFEAPVIAIVEDDEAMREALSDLLQVIDLPCHTFDRAETFLAALAPGTFDCLITDVRLPGISGLELLQRLKGMGSTMPVIVVTSHSDPNTRSLAIAIGAHAFLTKPVATEILLQHLKSAVRHDVSPGGGDGGNTDD</sequence>
<feature type="domain" description="Response regulatory" evidence="3">
    <location>
        <begin position="8"/>
        <end position="122"/>
    </location>
</feature>
<accession>A0A368JZR0</accession>
<dbReference type="Proteomes" id="UP000253420">
    <property type="component" value="Unassembled WGS sequence"/>
</dbReference>
<reference evidence="4 5" key="1">
    <citation type="submission" date="2018-07" db="EMBL/GenBank/DDBJ databases">
        <title>The draft genome of Phyllobacterium salinisoli.</title>
        <authorList>
            <person name="Liu L."/>
            <person name="Li L."/>
            <person name="Zhang X."/>
            <person name="Liang L."/>
        </authorList>
    </citation>
    <scope>NUCLEOTIDE SEQUENCE [LARGE SCALE GENOMIC DNA]</scope>
    <source>
        <strain evidence="4 5">LLAN61</strain>
    </source>
</reference>
<evidence type="ECO:0000313" key="5">
    <source>
        <dbReference type="Proteomes" id="UP000253420"/>
    </source>
</evidence>
<dbReference type="AlphaFoldDB" id="A0A368JZR0"/>
<comment type="caution">
    <text evidence="4">The sequence shown here is derived from an EMBL/GenBank/DDBJ whole genome shotgun (WGS) entry which is preliminary data.</text>
</comment>
<evidence type="ECO:0000313" key="4">
    <source>
        <dbReference type="EMBL" id="RCS21905.1"/>
    </source>
</evidence>
<dbReference type="InterPro" id="IPR001789">
    <property type="entry name" value="Sig_transdc_resp-reg_receiver"/>
</dbReference>
<protein>
    <submittedName>
        <fullName evidence="4">Response regulator</fullName>
    </submittedName>
</protein>
<keyword evidence="5" id="KW-1185">Reference proteome</keyword>
<dbReference type="OrthoDB" id="9782655at2"/>
<dbReference type="SMART" id="SM00448">
    <property type="entry name" value="REC"/>
    <property type="match status" value="1"/>
</dbReference>
<gene>
    <name evidence="4" type="ORF">DUT91_21080</name>
</gene>
<feature type="modified residue" description="4-aspartylphosphate" evidence="2">
    <location>
        <position position="57"/>
    </location>
</feature>
<name>A0A368JZR0_9HYPH</name>
<dbReference type="SUPFAM" id="SSF52172">
    <property type="entry name" value="CheY-like"/>
    <property type="match status" value="1"/>
</dbReference>
<evidence type="ECO:0000259" key="3">
    <source>
        <dbReference type="PROSITE" id="PS50110"/>
    </source>
</evidence>
<dbReference type="InterPro" id="IPR011006">
    <property type="entry name" value="CheY-like_superfamily"/>
</dbReference>
<evidence type="ECO:0000256" key="2">
    <source>
        <dbReference type="PROSITE-ProRule" id="PRU00169"/>
    </source>
</evidence>
<dbReference type="Pfam" id="PF00072">
    <property type="entry name" value="Response_reg"/>
    <property type="match status" value="1"/>
</dbReference>
<keyword evidence="1 2" id="KW-0597">Phosphoprotein</keyword>
<proteinExistence type="predicted"/>
<dbReference type="Gene3D" id="3.40.50.2300">
    <property type="match status" value="1"/>
</dbReference>
<dbReference type="PANTHER" id="PTHR44591">
    <property type="entry name" value="STRESS RESPONSE REGULATOR PROTEIN 1"/>
    <property type="match status" value="1"/>
</dbReference>